<sequence length="91" mass="10091">MPLQHDPSGEMTVVDQHSGILFAMFDGPKRVICRVDWDALIDRAAVDGADEMDIRATFHRHREAIQAIASQNYDAGQASPIVTTYQLTPLP</sequence>
<evidence type="ECO:0000313" key="2">
    <source>
        <dbReference type="Proteomes" id="UP000297966"/>
    </source>
</evidence>
<dbReference type="AlphaFoldDB" id="A0A4Y9M8S2"/>
<dbReference type="InterPro" id="IPR009962">
    <property type="entry name" value="DUF1488"/>
</dbReference>
<comment type="caution">
    <text evidence="1">The sequence shown here is derived from an EMBL/GenBank/DDBJ whole genome shotgun (WGS) entry which is preliminary data.</text>
</comment>
<dbReference type="Pfam" id="PF07369">
    <property type="entry name" value="DUF1488"/>
    <property type="match status" value="1"/>
</dbReference>
<reference evidence="1 2" key="1">
    <citation type="submission" date="2019-03" db="EMBL/GenBank/DDBJ databases">
        <title>Bradyrhizobium diversity isolated from nodules of Chamaecrista fasciculata.</title>
        <authorList>
            <person name="Klepa M.S."/>
            <person name="Urquiaga M.O."/>
            <person name="Hungria M."/>
            <person name="Delamuta J.R."/>
        </authorList>
    </citation>
    <scope>NUCLEOTIDE SEQUENCE [LARGE SCALE GENOMIC DNA]</scope>
    <source>
        <strain evidence="1 2">CNPSo 3448</strain>
    </source>
</reference>
<dbReference type="OrthoDB" id="8239946at2"/>
<dbReference type="EMBL" id="SPQT01000001">
    <property type="protein sequence ID" value="TFV51427.1"/>
    <property type="molecule type" value="Genomic_DNA"/>
</dbReference>
<proteinExistence type="predicted"/>
<dbReference type="Proteomes" id="UP000297966">
    <property type="component" value="Unassembled WGS sequence"/>
</dbReference>
<dbReference type="SUPFAM" id="SSF160272">
    <property type="entry name" value="Shew3726-like"/>
    <property type="match status" value="1"/>
</dbReference>
<evidence type="ECO:0000313" key="1">
    <source>
        <dbReference type="EMBL" id="TFV51427.1"/>
    </source>
</evidence>
<protein>
    <submittedName>
        <fullName evidence="1">DUF1488 family protein</fullName>
    </submittedName>
</protein>
<name>A0A4Y9M8S2_9BRAD</name>
<keyword evidence="2" id="KW-1185">Reference proteome</keyword>
<gene>
    <name evidence="1" type="ORF">E4K65_05100</name>
</gene>
<accession>A0A4Y9M8S2</accession>
<organism evidence="1 2">
    <name type="scientific">Bradyrhizobium niftali</name>
    <dbReference type="NCBI Taxonomy" id="2560055"/>
    <lineage>
        <taxon>Bacteria</taxon>
        <taxon>Pseudomonadati</taxon>
        <taxon>Pseudomonadota</taxon>
        <taxon>Alphaproteobacteria</taxon>
        <taxon>Hyphomicrobiales</taxon>
        <taxon>Nitrobacteraceae</taxon>
        <taxon>Bradyrhizobium</taxon>
    </lineage>
</organism>
<dbReference type="InterPro" id="IPR036692">
    <property type="entry name" value="Shew3726-like_sf"/>
</dbReference>